<sequence>MKTLDFILNGEACHTEIPEDATLLKVLRDILHLTGTKEGCGEGDCGACTVLVDGRSVNSCLFPAVQAEGCQVMTIEGVEAHPELARIQKAFVDYGAVQCGFCSPGMIMSTVALLQKNPKPTEEEIRRGLSGNICRCTGYQAMVDAIQSLA</sequence>
<evidence type="ECO:0000256" key="3">
    <source>
        <dbReference type="ARBA" id="ARBA00023002"/>
    </source>
</evidence>
<dbReference type="Gene3D" id="3.10.20.30">
    <property type="match status" value="1"/>
</dbReference>
<name>A0A3E2TGE1_9FIRM</name>
<comment type="pathway">
    <text evidence="6">Alkaloid degradation; nicotine degradation.</text>
</comment>
<organism evidence="8 9">
    <name type="scientific">Coprococcus catus</name>
    <dbReference type="NCBI Taxonomy" id="116085"/>
    <lineage>
        <taxon>Bacteria</taxon>
        <taxon>Bacillati</taxon>
        <taxon>Bacillota</taxon>
        <taxon>Clostridia</taxon>
        <taxon>Lachnospirales</taxon>
        <taxon>Lachnospiraceae</taxon>
        <taxon>Coprococcus</taxon>
    </lineage>
</organism>
<dbReference type="Proteomes" id="UP000260773">
    <property type="component" value="Unassembled WGS sequence"/>
</dbReference>
<dbReference type="GO" id="GO:0016491">
    <property type="term" value="F:oxidoreductase activity"/>
    <property type="evidence" value="ECO:0007669"/>
    <property type="project" value="UniProtKB-KW"/>
</dbReference>
<evidence type="ECO:0000256" key="6">
    <source>
        <dbReference type="ARBA" id="ARBA00060707"/>
    </source>
</evidence>
<dbReference type="FunFam" id="3.10.20.30:FF:000020">
    <property type="entry name" value="Xanthine dehydrogenase iron-sulfur subunit"/>
    <property type="match status" value="1"/>
</dbReference>
<evidence type="ECO:0000256" key="5">
    <source>
        <dbReference type="ARBA" id="ARBA00023014"/>
    </source>
</evidence>
<protein>
    <submittedName>
        <fullName evidence="8">(2Fe-2S)-binding protein</fullName>
    </submittedName>
</protein>
<dbReference type="PROSITE" id="PS51085">
    <property type="entry name" value="2FE2S_FER_2"/>
    <property type="match status" value="1"/>
</dbReference>
<evidence type="ECO:0000259" key="7">
    <source>
        <dbReference type="PROSITE" id="PS51085"/>
    </source>
</evidence>
<dbReference type="Gene3D" id="1.10.150.120">
    <property type="entry name" value="[2Fe-2S]-binding domain"/>
    <property type="match status" value="1"/>
</dbReference>
<keyword evidence="4" id="KW-0408">Iron</keyword>
<reference evidence="8 9" key="1">
    <citation type="submission" date="2018-08" db="EMBL/GenBank/DDBJ databases">
        <title>A genome reference for cultivated species of the human gut microbiota.</title>
        <authorList>
            <person name="Zou Y."/>
            <person name="Xue W."/>
            <person name="Luo G."/>
        </authorList>
    </citation>
    <scope>NUCLEOTIDE SEQUENCE [LARGE SCALE GENOMIC DNA]</scope>
    <source>
        <strain evidence="8 9">AF45-17</strain>
    </source>
</reference>
<evidence type="ECO:0000313" key="8">
    <source>
        <dbReference type="EMBL" id="RGB75158.1"/>
    </source>
</evidence>
<dbReference type="Pfam" id="PF00111">
    <property type="entry name" value="Fer2"/>
    <property type="match status" value="1"/>
</dbReference>
<evidence type="ECO:0000256" key="2">
    <source>
        <dbReference type="ARBA" id="ARBA00022723"/>
    </source>
</evidence>
<dbReference type="PANTHER" id="PTHR44379:SF8">
    <property type="entry name" value="XANTHINE DEHYDROGENASE IRON-SULFUR-BINDING SUBUNIT XDHC-RELATED"/>
    <property type="match status" value="1"/>
</dbReference>
<dbReference type="InterPro" id="IPR002888">
    <property type="entry name" value="2Fe-2S-bd"/>
</dbReference>
<dbReference type="RefSeq" id="WP_015514670.1">
    <property type="nucleotide sequence ID" value="NZ_JAJCNA010000005.1"/>
</dbReference>
<dbReference type="InterPro" id="IPR012675">
    <property type="entry name" value="Beta-grasp_dom_sf"/>
</dbReference>
<dbReference type="Pfam" id="PF01799">
    <property type="entry name" value="Fer2_2"/>
    <property type="match status" value="1"/>
</dbReference>
<dbReference type="GO" id="GO:0051537">
    <property type="term" value="F:2 iron, 2 sulfur cluster binding"/>
    <property type="evidence" value="ECO:0007669"/>
    <property type="project" value="UniProtKB-KW"/>
</dbReference>
<dbReference type="InterPro" id="IPR036884">
    <property type="entry name" value="2Fe-2S-bd_dom_sf"/>
</dbReference>
<dbReference type="SUPFAM" id="SSF54292">
    <property type="entry name" value="2Fe-2S ferredoxin-like"/>
    <property type="match status" value="1"/>
</dbReference>
<dbReference type="EMBL" id="QVEP01000048">
    <property type="protein sequence ID" value="RGB75158.1"/>
    <property type="molecule type" value="Genomic_DNA"/>
</dbReference>
<keyword evidence="5" id="KW-0411">Iron-sulfur</keyword>
<dbReference type="SUPFAM" id="SSF47741">
    <property type="entry name" value="CO dehydrogenase ISP C-domain like"/>
    <property type="match status" value="1"/>
</dbReference>
<keyword evidence="1" id="KW-0001">2Fe-2S</keyword>
<dbReference type="PANTHER" id="PTHR44379">
    <property type="entry name" value="OXIDOREDUCTASE WITH IRON-SULFUR SUBUNIT"/>
    <property type="match status" value="1"/>
</dbReference>
<dbReference type="InterPro" id="IPR036010">
    <property type="entry name" value="2Fe-2S_ferredoxin-like_sf"/>
</dbReference>
<dbReference type="InterPro" id="IPR051452">
    <property type="entry name" value="Diverse_Oxidoreductases"/>
</dbReference>
<dbReference type="AlphaFoldDB" id="A0A3E2TGE1"/>
<accession>A0A3E2TGE1</accession>
<proteinExistence type="predicted"/>
<comment type="caution">
    <text evidence="8">The sequence shown here is derived from an EMBL/GenBank/DDBJ whole genome shotgun (WGS) entry which is preliminary data.</text>
</comment>
<dbReference type="PROSITE" id="PS00197">
    <property type="entry name" value="2FE2S_FER_1"/>
    <property type="match status" value="1"/>
</dbReference>
<feature type="domain" description="2Fe-2S ferredoxin-type" evidence="7">
    <location>
        <begin position="2"/>
        <end position="78"/>
    </location>
</feature>
<dbReference type="InterPro" id="IPR001041">
    <property type="entry name" value="2Fe-2S_ferredoxin-type"/>
</dbReference>
<dbReference type="InterPro" id="IPR006058">
    <property type="entry name" value="2Fe2S_fd_BS"/>
</dbReference>
<evidence type="ECO:0000313" key="9">
    <source>
        <dbReference type="Proteomes" id="UP000260773"/>
    </source>
</evidence>
<keyword evidence="2" id="KW-0479">Metal-binding</keyword>
<keyword evidence="3" id="KW-0560">Oxidoreductase</keyword>
<dbReference type="GO" id="GO:0046872">
    <property type="term" value="F:metal ion binding"/>
    <property type="evidence" value="ECO:0007669"/>
    <property type="project" value="UniProtKB-KW"/>
</dbReference>
<evidence type="ECO:0000256" key="1">
    <source>
        <dbReference type="ARBA" id="ARBA00022714"/>
    </source>
</evidence>
<gene>
    <name evidence="8" type="ORF">DW070_14300</name>
</gene>
<evidence type="ECO:0000256" key="4">
    <source>
        <dbReference type="ARBA" id="ARBA00023004"/>
    </source>
</evidence>
<dbReference type="CDD" id="cd00207">
    <property type="entry name" value="fer2"/>
    <property type="match status" value="1"/>
</dbReference>